<dbReference type="EMBL" id="JASJQH010000067">
    <property type="protein sequence ID" value="KAK9767593.1"/>
    <property type="molecule type" value="Genomic_DNA"/>
</dbReference>
<feature type="region of interest" description="Disordered" evidence="12">
    <location>
        <begin position="370"/>
        <end position="395"/>
    </location>
</feature>
<feature type="transmembrane region" description="Helical" evidence="13">
    <location>
        <begin position="174"/>
        <end position="196"/>
    </location>
</feature>
<feature type="transmembrane region" description="Helical" evidence="13">
    <location>
        <begin position="75"/>
        <end position="99"/>
    </location>
</feature>
<accession>A0ABR2X1D2</accession>
<keyword evidence="3" id="KW-0808">Transferase</keyword>
<name>A0ABR2X1D2_9FUNG</name>
<dbReference type="InterPro" id="IPR057992">
    <property type="entry name" value="TPR_SYVN1_N"/>
</dbReference>
<dbReference type="CDD" id="cd16455">
    <property type="entry name" value="RING-H2_AMFR"/>
    <property type="match status" value="1"/>
</dbReference>
<evidence type="ECO:0000256" key="13">
    <source>
        <dbReference type="SAM" id="Phobius"/>
    </source>
</evidence>
<organism evidence="15 16">
    <name type="scientific">Basidiobolus ranarum</name>
    <dbReference type="NCBI Taxonomy" id="34480"/>
    <lineage>
        <taxon>Eukaryota</taxon>
        <taxon>Fungi</taxon>
        <taxon>Fungi incertae sedis</taxon>
        <taxon>Zoopagomycota</taxon>
        <taxon>Entomophthoromycotina</taxon>
        <taxon>Basidiobolomycetes</taxon>
        <taxon>Basidiobolales</taxon>
        <taxon>Basidiobolaceae</taxon>
        <taxon>Basidiobolus</taxon>
    </lineage>
</organism>
<dbReference type="Gene3D" id="3.30.40.10">
    <property type="entry name" value="Zinc/RING finger domain, C3HC4 (zinc finger)"/>
    <property type="match status" value="1"/>
</dbReference>
<dbReference type="InterPro" id="IPR013083">
    <property type="entry name" value="Znf_RING/FYVE/PHD"/>
</dbReference>
<dbReference type="InterPro" id="IPR001841">
    <property type="entry name" value="Znf_RING"/>
</dbReference>
<keyword evidence="9 13" id="KW-1133">Transmembrane helix</keyword>
<evidence type="ECO:0000313" key="16">
    <source>
        <dbReference type="Proteomes" id="UP001479436"/>
    </source>
</evidence>
<comment type="caution">
    <text evidence="15">The sequence shown here is derived from an EMBL/GenBank/DDBJ whole genome shotgun (WGS) entry which is preliminary data.</text>
</comment>
<evidence type="ECO:0000256" key="12">
    <source>
        <dbReference type="SAM" id="MobiDB-lite"/>
    </source>
</evidence>
<feature type="transmembrane region" description="Helical" evidence="13">
    <location>
        <begin position="7"/>
        <end position="25"/>
    </location>
</feature>
<feature type="transmembrane region" description="Helical" evidence="13">
    <location>
        <begin position="111"/>
        <end position="127"/>
    </location>
</feature>
<feature type="region of interest" description="Disordered" evidence="12">
    <location>
        <begin position="454"/>
        <end position="473"/>
    </location>
</feature>
<dbReference type="PROSITE" id="PS50089">
    <property type="entry name" value="ZF_RING_2"/>
    <property type="match status" value="1"/>
</dbReference>
<keyword evidence="16" id="KW-1185">Reference proteome</keyword>
<keyword evidence="10 13" id="KW-0472">Membrane</keyword>
<proteinExistence type="predicted"/>
<evidence type="ECO:0000259" key="14">
    <source>
        <dbReference type="PROSITE" id="PS50089"/>
    </source>
</evidence>
<evidence type="ECO:0000313" key="15">
    <source>
        <dbReference type="EMBL" id="KAK9767593.1"/>
    </source>
</evidence>
<evidence type="ECO:0000256" key="2">
    <source>
        <dbReference type="ARBA" id="ARBA00004906"/>
    </source>
</evidence>
<keyword evidence="7" id="KW-0833">Ubl conjugation pathway</keyword>
<evidence type="ECO:0000256" key="7">
    <source>
        <dbReference type="ARBA" id="ARBA00022786"/>
    </source>
</evidence>
<evidence type="ECO:0000256" key="8">
    <source>
        <dbReference type="ARBA" id="ARBA00022833"/>
    </source>
</evidence>
<dbReference type="SUPFAM" id="SSF57850">
    <property type="entry name" value="RING/U-box"/>
    <property type="match status" value="1"/>
</dbReference>
<reference evidence="15 16" key="1">
    <citation type="submission" date="2023-04" db="EMBL/GenBank/DDBJ databases">
        <title>Genome of Basidiobolus ranarum AG-B5.</title>
        <authorList>
            <person name="Stajich J.E."/>
            <person name="Carter-House D."/>
            <person name="Gryganskyi A."/>
        </authorList>
    </citation>
    <scope>NUCLEOTIDE SEQUENCE [LARGE SCALE GENOMIC DNA]</scope>
    <source>
        <strain evidence="15 16">AG-B5</strain>
    </source>
</reference>
<comment type="pathway">
    <text evidence="2">Protein modification; protein ubiquitination.</text>
</comment>
<feature type="transmembrane region" description="Helical" evidence="13">
    <location>
        <begin position="263"/>
        <end position="282"/>
    </location>
</feature>
<dbReference type="SMART" id="SM00184">
    <property type="entry name" value="RING"/>
    <property type="match status" value="1"/>
</dbReference>
<dbReference type="Proteomes" id="UP001479436">
    <property type="component" value="Unassembled WGS sequence"/>
</dbReference>
<dbReference type="PANTHER" id="PTHR15067">
    <property type="entry name" value="E3 UBIQUITIN-PROTEIN LIGASE RNF8"/>
    <property type="match status" value="1"/>
</dbReference>
<dbReference type="PANTHER" id="PTHR15067:SF4">
    <property type="entry name" value="E3 UBIQUITIN-PROTEIN LIGASE RNF8"/>
    <property type="match status" value="1"/>
</dbReference>
<evidence type="ECO:0000256" key="11">
    <source>
        <dbReference type="PROSITE-ProRule" id="PRU00175"/>
    </source>
</evidence>
<evidence type="ECO:0000256" key="3">
    <source>
        <dbReference type="ARBA" id="ARBA00022679"/>
    </source>
</evidence>
<evidence type="ECO:0000256" key="4">
    <source>
        <dbReference type="ARBA" id="ARBA00022692"/>
    </source>
</evidence>
<comment type="subcellular location">
    <subcellularLocation>
        <location evidence="1">Membrane</location>
        <topology evidence="1">Multi-pass membrane protein</topology>
    </subcellularLocation>
</comment>
<sequence length="473" mass="53935">MTVDLKTYFALSFSLTVAALAYTYHQIGDCNDIIYTKTLSTEQPSPKFFVAQFPPDSQTQQLLQFLKHERLCTLVFVNMIYCLLILVGKVITGFFFGNLRVIECQHMYDRLLNFLLFKVVFVGAILEPKWEELFIWTAWFTILGFLRIFSMLCRDRFEHLAASSESTMGEHIKILTLLVTILVLDVALIFVCTLVFRSMVFLLTFECFTLCLDTVQTLFKYVIQLREISSEEDFESRSIWLYYTEFVTDTLILAATLCHYLHIMALHGISFTLIDAVLFLNIRSVFSNLRKKISGYQSYRQAMNSLKRRYTTATKDELKEFNDDCAICREPMDTAKKLPCGHLFHSLCLRSWLEQDGSCPTCRRTLLAGNGKRTEETPPTSRTPPTSPNSAEAHEASRSLFRFHSGGLGSSWGWPDFSVEIISRQGVELPTSSSYNQLSVLLRQNSVSDLQSLAGQSGSEAVAQHSNNEHTPQ</sequence>
<dbReference type="Pfam" id="PF25563">
    <property type="entry name" value="TPR_SYVN1_N"/>
    <property type="match status" value="1"/>
</dbReference>
<keyword evidence="4 13" id="KW-0812">Transmembrane</keyword>
<keyword evidence="8" id="KW-0862">Zinc</keyword>
<evidence type="ECO:0000256" key="9">
    <source>
        <dbReference type="ARBA" id="ARBA00022989"/>
    </source>
</evidence>
<evidence type="ECO:0000256" key="10">
    <source>
        <dbReference type="ARBA" id="ARBA00023136"/>
    </source>
</evidence>
<evidence type="ECO:0000256" key="5">
    <source>
        <dbReference type="ARBA" id="ARBA00022723"/>
    </source>
</evidence>
<feature type="domain" description="RING-type" evidence="14">
    <location>
        <begin position="325"/>
        <end position="363"/>
    </location>
</feature>
<protein>
    <recommendedName>
        <fullName evidence="14">RING-type domain-containing protein</fullName>
    </recommendedName>
</protein>
<feature type="transmembrane region" description="Helical" evidence="13">
    <location>
        <begin position="133"/>
        <end position="153"/>
    </location>
</feature>
<evidence type="ECO:0000256" key="1">
    <source>
        <dbReference type="ARBA" id="ARBA00004141"/>
    </source>
</evidence>
<evidence type="ECO:0000256" key="6">
    <source>
        <dbReference type="ARBA" id="ARBA00022771"/>
    </source>
</evidence>
<keyword evidence="5" id="KW-0479">Metal-binding</keyword>
<gene>
    <name evidence="15" type="ORF">K7432_002480</name>
</gene>
<dbReference type="Pfam" id="PF13639">
    <property type="entry name" value="zf-RING_2"/>
    <property type="match status" value="1"/>
</dbReference>
<keyword evidence="6 11" id="KW-0863">Zinc-finger</keyword>